<dbReference type="PANTHER" id="PTHR23206:SF8">
    <property type="entry name" value="ANKYRIN REPEAT AND KH DOMAIN-CONTAINING 1"/>
    <property type="match status" value="1"/>
</dbReference>
<protein>
    <submittedName>
        <fullName evidence="4">Ankyrin repeat domain-containing protein 39</fullName>
    </submittedName>
</protein>
<evidence type="ECO:0000313" key="4">
    <source>
        <dbReference type="EMBL" id="CAG6707643.1"/>
    </source>
</evidence>
<dbReference type="SUPFAM" id="SSF48403">
    <property type="entry name" value="Ankyrin repeat"/>
    <property type="match status" value="1"/>
</dbReference>
<dbReference type="EMBL" id="HBUF01150962">
    <property type="protein sequence ID" value="CAG6648241.1"/>
    <property type="molecule type" value="Transcribed_RNA"/>
</dbReference>
<dbReference type="EMBL" id="HBUF01150967">
    <property type="protein sequence ID" value="CAG6648247.1"/>
    <property type="molecule type" value="Transcribed_RNA"/>
</dbReference>
<evidence type="ECO:0000256" key="2">
    <source>
        <dbReference type="ARBA" id="ARBA00023043"/>
    </source>
</evidence>
<reference evidence="4" key="1">
    <citation type="submission" date="2021-05" db="EMBL/GenBank/DDBJ databases">
        <authorList>
            <person name="Alioto T."/>
            <person name="Alioto T."/>
            <person name="Gomez Garrido J."/>
        </authorList>
    </citation>
    <scope>NUCLEOTIDE SEQUENCE</scope>
</reference>
<dbReference type="GO" id="GO:0009890">
    <property type="term" value="P:negative regulation of biosynthetic process"/>
    <property type="evidence" value="ECO:0007669"/>
    <property type="project" value="InterPro"/>
</dbReference>
<dbReference type="SMART" id="SM00248">
    <property type="entry name" value="ANK"/>
    <property type="match status" value="4"/>
</dbReference>
<accession>A0A8D8XTY7</accession>
<dbReference type="PROSITE" id="PS50088">
    <property type="entry name" value="ANK_REPEAT"/>
    <property type="match status" value="2"/>
</dbReference>
<dbReference type="InterPro" id="IPR036717">
    <property type="entry name" value="GFRP_sf"/>
</dbReference>
<dbReference type="Pfam" id="PF12796">
    <property type="entry name" value="Ank_2"/>
    <property type="match status" value="1"/>
</dbReference>
<dbReference type="InterPro" id="IPR051631">
    <property type="entry name" value="Ankyrin-KH/SAM_domain"/>
</dbReference>
<evidence type="ECO:0000256" key="3">
    <source>
        <dbReference type="PROSITE-ProRule" id="PRU00023"/>
    </source>
</evidence>
<feature type="repeat" description="ANK" evidence="3">
    <location>
        <begin position="190"/>
        <end position="222"/>
    </location>
</feature>
<name>A0A8D8XTY7_9HEMI</name>
<dbReference type="AlphaFoldDB" id="A0A8D8XTY7"/>
<organism evidence="4">
    <name type="scientific">Cacopsylla melanoneura</name>
    <dbReference type="NCBI Taxonomy" id="428564"/>
    <lineage>
        <taxon>Eukaryota</taxon>
        <taxon>Metazoa</taxon>
        <taxon>Ecdysozoa</taxon>
        <taxon>Arthropoda</taxon>
        <taxon>Hexapoda</taxon>
        <taxon>Insecta</taxon>
        <taxon>Pterygota</taxon>
        <taxon>Neoptera</taxon>
        <taxon>Paraneoptera</taxon>
        <taxon>Hemiptera</taxon>
        <taxon>Sternorrhyncha</taxon>
        <taxon>Psylloidea</taxon>
        <taxon>Psyllidae</taxon>
        <taxon>Psyllinae</taxon>
        <taxon>Cacopsylla</taxon>
    </lineage>
</organism>
<evidence type="ECO:0000256" key="1">
    <source>
        <dbReference type="ARBA" id="ARBA00022737"/>
    </source>
</evidence>
<feature type="repeat" description="ANK" evidence="3">
    <location>
        <begin position="156"/>
        <end position="188"/>
    </location>
</feature>
<keyword evidence="1" id="KW-0677">Repeat</keyword>
<proteinExistence type="predicted"/>
<dbReference type="InterPro" id="IPR002110">
    <property type="entry name" value="Ankyrin_rpt"/>
</dbReference>
<sequence>MSMTEGVYVCVKGSLYGSDCATFGLTDKEVAALQSRFPNSSNTIQVVNGSYMKANPLQVINALSELGYEVVASAGSEAETTWTMRREVPVTVTMETHSHDTHDGGCCQGQPTSAVQQTLSELDFERGIWSAALFNEIERVTKLLDQGIDPNIPDNAGYTALHYAARSNNKAICMLLISRGANVNAVTRAGLATPLHRAASAGNEEIVSLLLDNGADPSLKDADSLNALDRSKKDGHENISQLLLERFPALENK</sequence>
<dbReference type="PANTHER" id="PTHR23206">
    <property type="entry name" value="MASK PROTEIN"/>
    <property type="match status" value="1"/>
</dbReference>
<dbReference type="Gene3D" id="1.25.40.20">
    <property type="entry name" value="Ankyrin repeat-containing domain"/>
    <property type="match status" value="1"/>
</dbReference>
<dbReference type="InterPro" id="IPR036770">
    <property type="entry name" value="Ankyrin_rpt-contain_sf"/>
</dbReference>
<dbReference type="EMBL" id="HBUF01344351">
    <property type="protein sequence ID" value="CAG6707643.1"/>
    <property type="molecule type" value="Transcribed_RNA"/>
</dbReference>
<keyword evidence="2 3" id="KW-0040">ANK repeat</keyword>
<dbReference type="Gene3D" id="3.30.1410.10">
    <property type="entry name" value="GTP cyclohydrolase I feedback regulatory protein GFRP"/>
    <property type="match status" value="1"/>
</dbReference>
<dbReference type="PRINTS" id="PR01415">
    <property type="entry name" value="ANKYRIN"/>
</dbReference>
<dbReference type="PROSITE" id="PS50297">
    <property type="entry name" value="ANK_REP_REGION"/>
    <property type="match status" value="2"/>
</dbReference>